<keyword evidence="3" id="KW-1185">Reference proteome</keyword>
<feature type="domain" description="Rhodanese" evidence="1">
    <location>
        <begin position="15"/>
        <end position="99"/>
    </location>
</feature>
<evidence type="ECO:0000313" key="3">
    <source>
        <dbReference type="Proteomes" id="UP001223079"/>
    </source>
</evidence>
<dbReference type="InterPro" id="IPR001763">
    <property type="entry name" value="Rhodanese-like_dom"/>
</dbReference>
<protein>
    <submittedName>
        <fullName evidence="2">Rhodanese-related sulfurtransferase</fullName>
    </submittedName>
</protein>
<dbReference type="Pfam" id="PF00581">
    <property type="entry name" value="Rhodanese"/>
    <property type="match status" value="1"/>
</dbReference>
<dbReference type="InterPro" id="IPR050229">
    <property type="entry name" value="GlpE_sulfurtransferase"/>
</dbReference>
<evidence type="ECO:0000259" key="1">
    <source>
        <dbReference type="PROSITE" id="PS50206"/>
    </source>
</evidence>
<proteinExistence type="predicted"/>
<dbReference type="Proteomes" id="UP001223079">
    <property type="component" value="Unassembled WGS sequence"/>
</dbReference>
<evidence type="ECO:0000313" key="2">
    <source>
        <dbReference type="EMBL" id="MDQ0222294.1"/>
    </source>
</evidence>
<dbReference type="Gene3D" id="3.40.250.10">
    <property type="entry name" value="Rhodanese-like domain"/>
    <property type="match status" value="1"/>
</dbReference>
<gene>
    <name evidence="2" type="ORF">J2S23_000845</name>
</gene>
<dbReference type="InterPro" id="IPR001307">
    <property type="entry name" value="Thiosulphate_STrfase_CS"/>
</dbReference>
<dbReference type="SUPFAM" id="SSF52821">
    <property type="entry name" value="Rhodanese/Cell cycle control phosphatase"/>
    <property type="match status" value="1"/>
</dbReference>
<dbReference type="PANTHER" id="PTHR43031">
    <property type="entry name" value="FAD-DEPENDENT OXIDOREDUCTASE"/>
    <property type="match status" value="1"/>
</dbReference>
<dbReference type="PROSITE" id="PS50206">
    <property type="entry name" value="RHODANESE_3"/>
    <property type="match status" value="1"/>
</dbReference>
<comment type="caution">
    <text evidence="2">The sequence shown here is derived from an EMBL/GenBank/DDBJ whole genome shotgun (WGS) entry which is preliminary data.</text>
</comment>
<accession>A0ABT9YQL8</accession>
<reference evidence="2 3" key="1">
    <citation type="submission" date="2023-07" db="EMBL/GenBank/DDBJ databases">
        <title>Genomic Encyclopedia of Type Strains, Phase IV (KMG-IV): sequencing the most valuable type-strain genomes for metagenomic binning, comparative biology and taxonomic classification.</title>
        <authorList>
            <person name="Goeker M."/>
        </authorList>
    </citation>
    <scope>NUCLEOTIDE SEQUENCE [LARGE SCALE GENOMIC DNA]</scope>
    <source>
        <strain evidence="2 3">DSM 105143</strain>
    </source>
</reference>
<sequence>MIKSQHLADLVAAIDSQSLSLIDVREVDEYQAGHVPGAKNLPLSELAERYTELDKNTPYHIICHSGGRSARACQFLAGQNYDVTNVEGGTIAWTGNLEQ</sequence>
<dbReference type="EMBL" id="JAUSTM010000006">
    <property type="protein sequence ID" value="MDQ0222294.1"/>
    <property type="molecule type" value="Genomic_DNA"/>
</dbReference>
<dbReference type="SMART" id="SM00450">
    <property type="entry name" value="RHOD"/>
    <property type="match status" value="1"/>
</dbReference>
<dbReference type="PANTHER" id="PTHR43031:SF17">
    <property type="entry name" value="SULFURTRANSFERASE YTWF-RELATED"/>
    <property type="match status" value="1"/>
</dbReference>
<dbReference type="InterPro" id="IPR036873">
    <property type="entry name" value="Rhodanese-like_dom_sf"/>
</dbReference>
<name>A0ABT9YQL8_9STRE</name>
<organism evidence="2 3">
    <name type="scientific">Streptococcus moroccensis</name>
    <dbReference type="NCBI Taxonomy" id="1451356"/>
    <lineage>
        <taxon>Bacteria</taxon>
        <taxon>Bacillati</taxon>
        <taxon>Bacillota</taxon>
        <taxon>Bacilli</taxon>
        <taxon>Lactobacillales</taxon>
        <taxon>Streptococcaceae</taxon>
        <taxon>Streptococcus</taxon>
    </lineage>
</organism>
<dbReference type="PROSITE" id="PS00380">
    <property type="entry name" value="RHODANESE_1"/>
    <property type="match status" value="1"/>
</dbReference>
<dbReference type="RefSeq" id="WP_307121503.1">
    <property type="nucleotide sequence ID" value="NZ_JAUSTM010000006.1"/>
</dbReference>
<dbReference type="CDD" id="cd00158">
    <property type="entry name" value="RHOD"/>
    <property type="match status" value="1"/>
</dbReference>